<organism evidence="1 2">
    <name type="scientific">Cerrena zonata</name>
    <dbReference type="NCBI Taxonomy" id="2478898"/>
    <lineage>
        <taxon>Eukaryota</taxon>
        <taxon>Fungi</taxon>
        <taxon>Dikarya</taxon>
        <taxon>Basidiomycota</taxon>
        <taxon>Agaricomycotina</taxon>
        <taxon>Agaricomycetes</taxon>
        <taxon>Polyporales</taxon>
        <taxon>Cerrenaceae</taxon>
        <taxon>Cerrena</taxon>
    </lineage>
</organism>
<comment type="caution">
    <text evidence="1">The sequence shown here is derived from an EMBL/GenBank/DDBJ whole genome shotgun (WGS) entry which is preliminary data.</text>
</comment>
<evidence type="ECO:0000313" key="2">
    <source>
        <dbReference type="Proteomes" id="UP001385951"/>
    </source>
</evidence>
<name>A0AAW0G8X4_9APHY</name>
<dbReference type="SUPFAM" id="SSF54768">
    <property type="entry name" value="dsRNA-binding domain-like"/>
    <property type="match status" value="1"/>
</dbReference>
<evidence type="ECO:0000313" key="1">
    <source>
        <dbReference type="EMBL" id="KAK7686679.1"/>
    </source>
</evidence>
<proteinExistence type="predicted"/>
<gene>
    <name evidence="1" type="ORF">QCA50_010279</name>
</gene>
<accession>A0AAW0G8X4</accession>
<dbReference type="EMBL" id="JASBNA010000016">
    <property type="protein sequence ID" value="KAK7686679.1"/>
    <property type="molecule type" value="Genomic_DNA"/>
</dbReference>
<protein>
    <submittedName>
        <fullName evidence="1">Uncharacterized protein</fullName>
    </submittedName>
</protein>
<dbReference type="AlphaFoldDB" id="A0AAW0G8X4"/>
<keyword evidence="2" id="KW-1185">Reference proteome</keyword>
<sequence length="311" mass="35195">MAESFNDRVGTHTFRAPSAVWGYLAQVNEWSRGRLTWKTVFVAGEAHMPVYRAIPVWNGEELSSYAREGPTKKTAMEAAAAAIAMSGHCYTWRIFPSKCEWLITHSSPPKPPNEILHSSANNCEMPRARRYSVSKYTESTRLQPPITPQRGYLAQIYDWANTAIFQWDIERTGGTDCTPIFSATPLYNEEKLVLYTCTGNSKKEARKNAEKALLNDGKAIRWSLEWDIARVESTSLDSHPMFLATPIVNEEFLMEYAKEGFSKREARELSAEAMAKSGHCVSNIHHILNYKSSSFRVFLNEIHLVNIPSPP</sequence>
<dbReference type="CDD" id="cd00048">
    <property type="entry name" value="DSRM_SF"/>
    <property type="match status" value="1"/>
</dbReference>
<dbReference type="Proteomes" id="UP001385951">
    <property type="component" value="Unassembled WGS sequence"/>
</dbReference>
<reference evidence="1 2" key="1">
    <citation type="submission" date="2022-09" db="EMBL/GenBank/DDBJ databases">
        <authorList>
            <person name="Palmer J.M."/>
        </authorList>
    </citation>
    <scope>NUCLEOTIDE SEQUENCE [LARGE SCALE GENOMIC DNA]</scope>
    <source>
        <strain evidence="1 2">DSM 7382</strain>
    </source>
</reference>